<evidence type="ECO:0000313" key="2">
    <source>
        <dbReference type="EMBL" id="PRY36446.1"/>
    </source>
</evidence>
<dbReference type="PANTHER" id="PTHR46211:SF14">
    <property type="entry name" value="GLYCEROPHOSPHODIESTER PHOSPHODIESTERASE"/>
    <property type="match status" value="1"/>
</dbReference>
<evidence type="ECO:0000313" key="3">
    <source>
        <dbReference type="Proteomes" id="UP000238375"/>
    </source>
</evidence>
<dbReference type="PROSITE" id="PS51257">
    <property type="entry name" value="PROKAR_LIPOPROTEIN"/>
    <property type="match status" value="1"/>
</dbReference>
<dbReference type="AlphaFoldDB" id="A0A2T0SSS0"/>
<dbReference type="EMBL" id="PVTE01000012">
    <property type="protein sequence ID" value="PRY36446.1"/>
    <property type="molecule type" value="Genomic_DNA"/>
</dbReference>
<keyword evidence="3" id="KW-1185">Reference proteome</keyword>
<evidence type="ECO:0000259" key="1">
    <source>
        <dbReference type="PROSITE" id="PS51704"/>
    </source>
</evidence>
<dbReference type="GO" id="GO:0006629">
    <property type="term" value="P:lipid metabolic process"/>
    <property type="evidence" value="ECO:0007669"/>
    <property type="project" value="InterPro"/>
</dbReference>
<accession>A0A2T0SSS0</accession>
<dbReference type="PANTHER" id="PTHR46211">
    <property type="entry name" value="GLYCEROPHOSPHORYL DIESTER PHOSPHODIESTERASE"/>
    <property type="match status" value="1"/>
</dbReference>
<dbReference type="SUPFAM" id="SSF51695">
    <property type="entry name" value="PLC-like phosphodiesterases"/>
    <property type="match status" value="1"/>
</dbReference>
<dbReference type="GO" id="GO:0008081">
    <property type="term" value="F:phosphoric diester hydrolase activity"/>
    <property type="evidence" value="ECO:0007669"/>
    <property type="project" value="InterPro"/>
</dbReference>
<dbReference type="PROSITE" id="PS51704">
    <property type="entry name" value="GP_PDE"/>
    <property type="match status" value="1"/>
</dbReference>
<protein>
    <submittedName>
        <fullName evidence="2">Glycerophosphoryl diester phosphodiesterase</fullName>
    </submittedName>
</protein>
<comment type="caution">
    <text evidence="2">The sequence shown here is derived from an EMBL/GenBank/DDBJ whole genome shotgun (WGS) entry which is preliminary data.</text>
</comment>
<dbReference type="Pfam" id="PF03009">
    <property type="entry name" value="GDPD"/>
    <property type="match status" value="1"/>
</dbReference>
<dbReference type="RefSeq" id="WP_106138655.1">
    <property type="nucleotide sequence ID" value="NZ_PVTE01000012.1"/>
</dbReference>
<gene>
    <name evidence="2" type="ORF">CLV58_11236</name>
</gene>
<dbReference type="OrthoDB" id="384721at2"/>
<dbReference type="PROSITE" id="PS50007">
    <property type="entry name" value="PIPLC_X_DOMAIN"/>
    <property type="match status" value="1"/>
</dbReference>
<dbReference type="InterPro" id="IPR030395">
    <property type="entry name" value="GP_PDE_dom"/>
</dbReference>
<name>A0A2T0SSS0_9BACT</name>
<dbReference type="Proteomes" id="UP000238375">
    <property type="component" value="Unassembled WGS sequence"/>
</dbReference>
<organism evidence="2 3">
    <name type="scientific">Spirosoma oryzae</name>
    <dbReference type="NCBI Taxonomy" id="1469603"/>
    <lineage>
        <taxon>Bacteria</taxon>
        <taxon>Pseudomonadati</taxon>
        <taxon>Bacteroidota</taxon>
        <taxon>Cytophagia</taxon>
        <taxon>Cytophagales</taxon>
        <taxon>Cytophagaceae</taxon>
        <taxon>Spirosoma</taxon>
    </lineage>
</organism>
<dbReference type="InterPro" id="IPR017946">
    <property type="entry name" value="PLC-like_Pdiesterase_TIM-brl"/>
</dbReference>
<proteinExistence type="predicted"/>
<sequence length="419" mass="46518">MTRYLLLFGLLIAALTGCRKEYDAPVPYTFSAATGAGRFSTSVRQAINGVYTVTDGSDVFGPQVVLKWTYIRNGADTSHHLSVYTSNVGYFDMEPQQQLNGLGVSGYWRRLQNTEIGLVQLTVNVRRNGVVSPFSGSLATGDTLVISGAYGNDGVLPSKKLTMTYTRPLNSRSFSILAHRAGGRTSDLLPASENSLEIIKMASRLGATGIEVDVRYTKDGIPILYHDNTLNLRLIQKNGLAGAIESYTYQQLATFVRLVNGEKIPTLEEALETVVNNTDLSFVWLDTKYVRSMTQVQSIQRTYMQRAKAAGRSLQIVIGLPSDEAVSLYRDLPEKADTPVLCELDTSIARSINANIWAPRWTLGDQSAEVDVMKAEGRSVFVWTLDEPQFIQEFIDRTRFDGILSNYPCVVAYYHYIQQ</sequence>
<reference evidence="2 3" key="1">
    <citation type="submission" date="2018-03" db="EMBL/GenBank/DDBJ databases">
        <title>Genomic Encyclopedia of Archaeal and Bacterial Type Strains, Phase II (KMG-II): from individual species to whole genera.</title>
        <authorList>
            <person name="Goeker M."/>
        </authorList>
    </citation>
    <scope>NUCLEOTIDE SEQUENCE [LARGE SCALE GENOMIC DNA]</scope>
    <source>
        <strain evidence="2 3">DSM 28354</strain>
    </source>
</reference>
<feature type="domain" description="GP-PDE" evidence="1">
    <location>
        <begin position="174"/>
        <end position="415"/>
    </location>
</feature>
<dbReference type="Gene3D" id="3.20.20.190">
    <property type="entry name" value="Phosphatidylinositol (PI) phosphodiesterase"/>
    <property type="match status" value="1"/>
</dbReference>